<evidence type="ECO:0000313" key="3">
    <source>
        <dbReference type="EMBL" id="KAG2270628.1"/>
    </source>
</evidence>
<evidence type="ECO:0000259" key="2">
    <source>
        <dbReference type="Pfam" id="PF14392"/>
    </source>
</evidence>
<reference evidence="3 4" key="1">
    <citation type="submission" date="2020-02" db="EMBL/GenBank/DDBJ databases">
        <authorList>
            <person name="Ma Q."/>
            <person name="Huang Y."/>
            <person name="Song X."/>
            <person name="Pei D."/>
        </authorList>
    </citation>
    <scope>NUCLEOTIDE SEQUENCE [LARGE SCALE GENOMIC DNA]</scope>
    <source>
        <strain evidence="3">Sxm20200214</strain>
        <tissue evidence="3">Leaf</tissue>
    </source>
</reference>
<dbReference type="Pfam" id="PF14392">
    <property type="entry name" value="zf-CCHC_4"/>
    <property type="match status" value="1"/>
</dbReference>
<feature type="domain" description="Zinc knuckle CX2CX4HX4C" evidence="2">
    <location>
        <begin position="6"/>
        <end position="40"/>
    </location>
</feature>
<evidence type="ECO:0000256" key="1">
    <source>
        <dbReference type="SAM" id="MobiDB-lite"/>
    </source>
</evidence>
<dbReference type="Proteomes" id="UP000886595">
    <property type="component" value="Unassembled WGS sequence"/>
</dbReference>
<feature type="region of interest" description="Disordered" evidence="1">
    <location>
        <begin position="40"/>
        <end position="66"/>
    </location>
</feature>
<dbReference type="InterPro" id="IPR025836">
    <property type="entry name" value="Zn_knuckle_CX2CX4HX4C"/>
</dbReference>
<proteinExistence type="predicted"/>
<dbReference type="EMBL" id="JAAMPC010000013">
    <property type="protein sequence ID" value="KAG2270628.1"/>
    <property type="molecule type" value="Genomic_DNA"/>
</dbReference>
<dbReference type="OrthoDB" id="1461917at2759"/>
<protein>
    <recommendedName>
        <fullName evidence="2">Zinc knuckle CX2CX4HX4C domain-containing protein</fullName>
    </recommendedName>
</protein>
<dbReference type="AlphaFoldDB" id="A0A8X7QJ85"/>
<comment type="caution">
    <text evidence="3">The sequence shown here is derived from an EMBL/GenBank/DDBJ whole genome shotgun (WGS) entry which is preliminary data.</text>
</comment>
<keyword evidence="4" id="KW-1185">Reference proteome</keyword>
<gene>
    <name evidence="3" type="ORF">Bca52824_065183</name>
</gene>
<organism evidence="3 4">
    <name type="scientific">Brassica carinata</name>
    <name type="common">Ethiopian mustard</name>
    <name type="synonym">Abyssinian cabbage</name>
    <dbReference type="NCBI Taxonomy" id="52824"/>
    <lineage>
        <taxon>Eukaryota</taxon>
        <taxon>Viridiplantae</taxon>
        <taxon>Streptophyta</taxon>
        <taxon>Embryophyta</taxon>
        <taxon>Tracheophyta</taxon>
        <taxon>Spermatophyta</taxon>
        <taxon>Magnoliopsida</taxon>
        <taxon>eudicotyledons</taxon>
        <taxon>Gunneridae</taxon>
        <taxon>Pentapetalae</taxon>
        <taxon>rosids</taxon>
        <taxon>malvids</taxon>
        <taxon>Brassicales</taxon>
        <taxon>Brassicaceae</taxon>
        <taxon>Brassiceae</taxon>
        <taxon>Brassica</taxon>
    </lineage>
</organism>
<evidence type="ECO:0000313" key="4">
    <source>
        <dbReference type="Proteomes" id="UP000886595"/>
    </source>
</evidence>
<sequence length="66" mass="7527">MESILEFDSGEESLITLEYEKLGNHCSYYYRLTHLQSQCSEKPKEENARSITGGRPTMQPHHAAAI</sequence>
<accession>A0A8X7QJ85</accession>
<name>A0A8X7QJ85_BRACI</name>